<feature type="domain" description="N6 adenine-specific DNA methyltransferase N-terminal" evidence="10">
    <location>
        <begin position="9"/>
        <end position="151"/>
    </location>
</feature>
<dbReference type="GO" id="GO:0009307">
    <property type="term" value="P:DNA restriction-modification system"/>
    <property type="evidence" value="ECO:0007669"/>
    <property type="project" value="UniProtKB-KW"/>
</dbReference>
<keyword evidence="8" id="KW-0175">Coiled coil</keyword>
<dbReference type="RefSeq" id="WP_184758046.1">
    <property type="nucleotide sequence ID" value="NZ_BAABEK010000034.1"/>
</dbReference>
<evidence type="ECO:0000256" key="7">
    <source>
        <dbReference type="ARBA" id="ARBA00047942"/>
    </source>
</evidence>
<dbReference type="Pfam" id="PF12161">
    <property type="entry name" value="HsdM_N"/>
    <property type="match status" value="1"/>
</dbReference>
<dbReference type="AlphaFoldDB" id="A0A7W7WBW8"/>
<dbReference type="GO" id="GO:0008170">
    <property type="term" value="F:N-methyltransferase activity"/>
    <property type="evidence" value="ECO:0007669"/>
    <property type="project" value="InterPro"/>
</dbReference>
<reference evidence="11 12" key="1">
    <citation type="submission" date="2020-08" db="EMBL/GenBank/DDBJ databases">
        <title>Sequencing the genomes of 1000 actinobacteria strains.</title>
        <authorList>
            <person name="Klenk H.-P."/>
        </authorList>
    </citation>
    <scope>NUCLEOTIDE SEQUENCE [LARGE SCALE GENOMIC DNA]</scope>
    <source>
        <strain evidence="11 12">DSM 43023</strain>
    </source>
</reference>
<dbReference type="InterPro" id="IPR022749">
    <property type="entry name" value="D12N6_MeTrfase_N"/>
</dbReference>
<gene>
    <name evidence="11" type="ORF">FHR32_006383</name>
</gene>
<dbReference type="SUPFAM" id="SSF53335">
    <property type="entry name" value="S-adenosyl-L-methionine-dependent methyltransferases"/>
    <property type="match status" value="1"/>
</dbReference>
<protein>
    <recommendedName>
        <fullName evidence="2">site-specific DNA-methyltransferase (adenine-specific)</fullName>
        <ecNumber evidence="2">2.1.1.72</ecNumber>
    </recommendedName>
</protein>
<evidence type="ECO:0000256" key="2">
    <source>
        <dbReference type="ARBA" id="ARBA00011900"/>
    </source>
</evidence>
<dbReference type="Proteomes" id="UP000534286">
    <property type="component" value="Unassembled WGS sequence"/>
</dbReference>
<evidence type="ECO:0000256" key="5">
    <source>
        <dbReference type="ARBA" id="ARBA00022691"/>
    </source>
</evidence>
<evidence type="ECO:0000256" key="6">
    <source>
        <dbReference type="ARBA" id="ARBA00022747"/>
    </source>
</evidence>
<comment type="caution">
    <text evidence="11">The sequence shown here is derived from an EMBL/GenBank/DDBJ whole genome shotgun (WGS) entry which is preliminary data.</text>
</comment>
<evidence type="ECO:0000256" key="8">
    <source>
        <dbReference type="SAM" id="Coils"/>
    </source>
</evidence>
<keyword evidence="5" id="KW-0949">S-adenosyl-L-methionine</keyword>
<proteinExistence type="inferred from homology"/>
<comment type="similarity">
    <text evidence="1">Belongs to the N(4)/N(6)-methyltransferase family.</text>
</comment>
<feature type="domain" description="DNA methylase adenine-specific" evidence="9">
    <location>
        <begin position="165"/>
        <end position="470"/>
    </location>
</feature>
<feature type="coiled-coil region" evidence="8">
    <location>
        <begin position="782"/>
        <end position="809"/>
    </location>
</feature>
<dbReference type="InterPro" id="IPR003356">
    <property type="entry name" value="DNA_methylase_A-5"/>
</dbReference>
<dbReference type="InterPro" id="IPR029063">
    <property type="entry name" value="SAM-dependent_MTases_sf"/>
</dbReference>
<dbReference type="Gene3D" id="1.20.1260.30">
    <property type="match status" value="1"/>
</dbReference>
<dbReference type="Pfam" id="PF02384">
    <property type="entry name" value="N6_Mtase"/>
    <property type="match status" value="1"/>
</dbReference>
<keyword evidence="3 11" id="KW-0489">Methyltransferase</keyword>
<organism evidence="11 12">
    <name type="scientific">Streptosporangium album</name>
    <dbReference type="NCBI Taxonomy" id="47479"/>
    <lineage>
        <taxon>Bacteria</taxon>
        <taxon>Bacillati</taxon>
        <taxon>Actinomycetota</taxon>
        <taxon>Actinomycetes</taxon>
        <taxon>Streptosporangiales</taxon>
        <taxon>Streptosporangiaceae</taxon>
        <taxon>Streptosporangium</taxon>
    </lineage>
</organism>
<evidence type="ECO:0000259" key="10">
    <source>
        <dbReference type="Pfam" id="PF12161"/>
    </source>
</evidence>
<accession>A0A7W7WBW8</accession>
<evidence type="ECO:0000313" key="12">
    <source>
        <dbReference type="Proteomes" id="UP000534286"/>
    </source>
</evidence>
<evidence type="ECO:0000256" key="1">
    <source>
        <dbReference type="ARBA" id="ARBA00006594"/>
    </source>
</evidence>
<dbReference type="PANTHER" id="PTHR42933:SF3">
    <property type="entry name" value="TYPE I RESTRICTION ENZYME MJAVIII METHYLASE SUBUNIT"/>
    <property type="match status" value="1"/>
</dbReference>
<sequence>MAKLTLPQLERHLFGAADILRGKMDASEFKEYIFGMLFLKRCSDQFEVIRSELITKLESGGRSREEAEQAADNPMFYESSSFFVPEEARWPHIRDASRGKGVGSLLNKALSELELANSRALEGVLEHIDFTRKVGQSTIPDKRLQQLIDHFGRYRLRNADFEFPDLLGAAYEYLIGEFADSAGKKGGEFYTPRGVVRMMVRLVKPGPNMRVYDPCAGSGGMLIHAKEYVEEHGQDFRDLTLCGQEYNGGTWAISKMNMILHGVLNADLRNDDTLANPQHTQGGELTRFHRVLTNPPFSLNYTRDGLEHPERFTYGFAPETGKKADLMFAQHVLAVLMPDGVGATVLPHGVLFRGGKEKEIRKGIIEADRLEAVIGLASNLFYGTGIPACVLVLRGTAQRPEEQRGKVLFINADREYASGRAQNHLDPQHAEKVVAAFEEYRDIPGFARVVDVEELAENDFNLNIRRYVDNTPPPEPQDVRAHLHGGVPKAEVRDKAHLFAAFDIDPATLFAERDADYYDFLPEGWERTAERLPLLAKPAEVRLREAFSDWWGRYSKRLVELPESRKVMEIRAELLDSFVAEFKPLGLLDRFELAGTVAAWWGETQYDIKALALNGFEGVVEGWLTTIESAFALDEEEAEYWDKQKIATEKRKARDHRVVPALIPEYLTELEEAEAHYTELNAQYKTATAKPSEEDEEADEPETQLSAAELKQLKADVTAARRTAGDLEAAFIRRLFEAANALTDDTRRDLVLNVFHTALTIRLTSRTAIARRALEGAFRTWAAKYAVTLRELESERDAATNRLERYLKELGYE</sequence>
<comment type="catalytic activity">
    <reaction evidence="7">
        <text>a 2'-deoxyadenosine in DNA + S-adenosyl-L-methionine = an N(6)-methyl-2'-deoxyadenosine in DNA + S-adenosyl-L-homocysteine + H(+)</text>
        <dbReference type="Rhea" id="RHEA:15197"/>
        <dbReference type="Rhea" id="RHEA-COMP:12418"/>
        <dbReference type="Rhea" id="RHEA-COMP:12419"/>
        <dbReference type="ChEBI" id="CHEBI:15378"/>
        <dbReference type="ChEBI" id="CHEBI:57856"/>
        <dbReference type="ChEBI" id="CHEBI:59789"/>
        <dbReference type="ChEBI" id="CHEBI:90615"/>
        <dbReference type="ChEBI" id="CHEBI:90616"/>
        <dbReference type="EC" id="2.1.1.72"/>
    </reaction>
</comment>
<keyword evidence="6" id="KW-0680">Restriction system</keyword>
<dbReference type="EC" id="2.1.1.72" evidence="2"/>
<dbReference type="InterPro" id="IPR038333">
    <property type="entry name" value="T1MK-like_N_sf"/>
</dbReference>
<dbReference type="InterPro" id="IPR051537">
    <property type="entry name" value="DNA_Adenine_Mtase"/>
</dbReference>
<keyword evidence="12" id="KW-1185">Reference proteome</keyword>
<dbReference type="GO" id="GO:0003677">
    <property type="term" value="F:DNA binding"/>
    <property type="evidence" value="ECO:0007669"/>
    <property type="project" value="InterPro"/>
</dbReference>
<dbReference type="GO" id="GO:0009007">
    <property type="term" value="F:site-specific DNA-methyltransferase (adenine-specific) activity"/>
    <property type="evidence" value="ECO:0007669"/>
    <property type="project" value="UniProtKB-EC"/>
</dbReference>
<keyword evidence="4 11" id="KW-0808">Transferase</keyword>
<dbReference type="Gene3D" id="3.40.50.150">
    <property type="entry name" value="Vaccinia Virus protein VP39"/>
    <property type="match status" value="1"/>
</dbReference>
<name>A0A7W7WBW8_9ACTN</name>
<evidence type="ECO:0000256" key="3">
    <source>
        <dbReference type="ARBA" id="ARBA00022603"/>
    </source>
</evidence>
<dbReference type="EMBL" id="JACHJU010000003">
    <property type="protein sequence ID" value="MBB4941997.1"/>
    <property type="molecule type" value="Genomic_DNA"/>
</dbReference>
<dbReference type="GO" id="GO:0032259">
    <property type="term" value="P:methylation"/>
    <property type="evidence" value="ECO:0007669"/>
    <property type="project" value="UniProtKB-KW"/>
</dbReference>
<dbReference type="PANTHER" id="PTHR42933">
    <property type="entry name" value="SLR6095 PROTEIN"/>
    <property type="match status" value="1"/>
</dbReference>
<dbReference type="PRINTS" id="PR00507">
    <property type="entry name" value="N12N6MTFRASE"/>
</dbReference>
<evidence type="ECO:0000313" key="11">
    <source>
        <dbReference type="EMBL" id="MBB4941997.1"/>
    </source>
</evidence>
<evidence type="ECO:0000256" key="4">
    <source>
        <dbReference type="ARBA" id="ARBA00022679"/>
    </source>
</evidence>
<feature type="coiled-coil region" evidence="8">
    <location>
        <begin position="663"/>
        <end position="730"/>
    </location>
</feature>
<evidence type="ECO:0000259" key="9">
    <source>
        <dbReference type="Pfam" id="PF02384"/>
    </source>
</evidence>